<evidence type="ECO:0000313" key="4">
    <source>
        <dbReference type="Proteomes" id="UP001597344"/>
    </source>
</evidence>
<evidence type="ECO:0000313" key="3">
    <source>
        <dbReference type="EMBL" id="MFD2185808.1"/>
    </source>
</evidence>
<organism evidence="3 4">
    <name type="scientific">Aquimarina celericrescens</name>
    <dbReference type="NCBI Taxonomy" id="1964542"/>
    <lineage>
        <taxon>Bacteria</taxon>
        <taxon>Pseudomonadati</taxon>
        <taxon>Bacteroidota</taxon>
        <taxon>Flavobacteriia</taxon>
        <taxon>Flavobacteriales</taxon>
        <taxon>Flavobacteriaceae</taxon>
        <taxon>Aquimarina</taxon>
    </lineage>
</organism>
<keyword evidence="1" id="KW-0732">Signal</keyword>
<accession>A0ABW5AS40</accession>
<comment type="caution">
    <text evidence="3">The sequence shown here is derived from an EMBL/GenBank/DDBJ whole genome shotgun (WGS) entry which is preliminary data.</text>
</comment>
<dbReference type="InterPro" id="IPR050789">
    <property type="entry name" value="Diverse_Enzym_Activities"/>
</dbReference>
<dbReference type="PANTHER" id="PTHR43283:SF7">
    <property type="entry name" value="BETA-LACTAMASE-RELATED DOMAIN-CONTAINING PROTEIN"/>
    <property type="match status" value="1"/>
</dbReference>
<evidence type="ECO:0000256" key="1">
    <source>
        <dbReference type="SAM" id="SignalP"/>
    </source>
</evidence>
<feature type="signal peptide" evidence="1">
    <location>
        <begin position="1"/>
        <end position="18"/>
    </location>
</feature>
<dbReference type="EC" id="3.-.-.-" evidence="3"/>
<keyword evidence="4" id="KW-1185">Reference proteome</keyword>
<proteinExistence type="predicted"/>
<sequence>MKVIILSICLFFFASSNAQKTAPDQLKSRSKELPVTSLEKAGFQRDSIENLLNTIYKTPHKDFRGLVVIKDNHIVIEEYFNTFWRKTIHDIRSAGKSVTSLLLGIAIKEGLIKNLDQTVYALFSKNKYYSVNEDYKKIKLKHVLDMSSGLDADTDKPKTAGHVGKWITKDDWKEYLLNVPLKSQPGKEWVYADINALLIGFAIEEASGMSLKDYAQKKLFNPLGIEQVYWYTNASNQTGAAGNLYLSTLDFAKLGLLVVNEGKWNNIQIIDPNFIKELITHKNFNISEYFSLADSYGMFWYKTSRTFGNKNIDYLFASGNGGNHLVVVPKENMIIALTSSAYGPGYGQRRSYTIMSKILNALD</sequence>
<dbReference type="GO" id="GO:0016787">
    <property type="term" value="F:hydrolase activity"/>
    <property type="evidence" value="ECO:0007669"/>
    <property type="project" value="UniProtKB-KW"/>
</dbReference>
<reference evidence="4" key="1">
    <citation type="journal article" date="2019" name="Int. J. Syst. Evol. Microbiol.">
        <title>The Global Catalogue of Microorganisms (GCM) 10K type strain sequencing project: providing services to taxonomists for standard genome sequencing and annotation.</title>
        <authorList>
            <consortium name="The Broad Institute Genomics Platform"/>
            <consortium name="The Broad Institute Genome Sequencing Center for Infectious Disease"/>
            <person name="Wu L."/>
            <person name="Ma J."/>
        </authorList>
    </citation>
    <scope>NUCLEOTIDE SEQUENCE [LARGE SCALE GENOMIC DNA]</scope>
    <source>
        <strain evidence="4">DT92</strain>
    </source>
</reference>
<evidence type="ECO:0000259" key="2">
    <source>
        <dbReference type="Pfam" id="PF00144"/>
    </source>
</evidence>
<dbReference type="Pfam" id="PF00144">
    <property type="entry name" value="Beta-lactamase"/>
    <property type="match status" value="1"/>
</dbReference>
<keyword evidence="3" id="KW-0378">Hydrolase</keyword>
<dbReference type="Gene3D" id="3.40.710.10">
    <property type="entry name" value="DD-peptidase/beta-lactamase superfamily"/>
    <property type="match status" value="1"/>
</dbReference>
<gene>
    <name evidence="3" type="ORF">ACFSJT_03325</name>
</gene>
<name>A0ABW5AS40_9FLAO</name>
<protein>
    <submittedName>
        <fullName evidence="3">Serine hydrolase domain-containing protein</fullName>
        <ecNumber evidence="3">3.-.-.-</ecNumber>
    </submittedName>
</protein>
<feature type="domain" description="Beta-lactamase-related" evidence="2">
    <location>
        <begin position="66"/>
        <end position="352"/>
    </location>
</feature>
<dbReference type="SUPFAM" id="SSF56601">
    <property type="entry name" value="beta-lactamase/transpeptidase-like"/>
    <property type="match status" value="1"/>
</dbReference>
<dbReference type="RefSeq" id="WP_378318777.1">
    <property type="nucleotide sequence ID" value="NZ_JBHUHY010000002.1"/>
</dbReference>
<dbReference type="InterPro" id="IPR012338">
    <property type="entry name" value="Beta-lactam/transpept-like"/>
</dbReference>
<dbReference type="InterPro" id="IPR001466">
    <property type="entry name" value="Beta-lactam-related"/>
</dbReference>
<dbReference type="Proteomes" id="UP001597344">
    <property type="component" value="Unassembled WGS sequence"/>
</dbReference>
<feature type="chain" id="PRO_5047109101" evidence="1">
    <location>
        <begin position="19"/>
        <end position="363"/>
    </location>
</feature>
<dbReference type="EMBL" id="JBHUHY010000002">
    <property type="protein sequence ID" value="MFD2185808.1"/>
    <property type="molecule type" value="Genomic_DNA"/>
</dbReference>
<dbReference type="PANTHER" id="PTHR43283">
    <property type="entry name" value="BETA-LACTAMASE-RELATED"/>
    <property type="match status" value="1"/>
</dbReference>